<dbReference type="Proteomes" id="UP000178256">
    <property type="component" value="Unassembled WGS sequence"/>
</dbReference>
<reference evidence="4 5" key="1">
    <citation type="journal article" date="2016" name="Nat. Commun.">
        <title>Thousands of microbial genomes shed light on interconnected biogeochemical processes in an aquifer system.</title>
        <authorList>
            <person name="Anantharaman K."/>
            <person name="Brown C.T."/>
            <person name="Hug L.A."/>
            <person name="Sharon I."/>
            <person name="Castelle C.J."/>
            <person name="Probst A.J."/>
            <person name="Thomas B.C."/>
            <person name="Singh A."/>
            <person name="Wilkins M.J."/>
            <person name="Karaoz U."/>
            <person name="Brodie E.L."/>
            <person name="Williams K.H."/>
            <person name="Hubbard S.S."/>
            <person name="Banfield J.F."/>
        </authorList>
    </citation>
    <scope>NUCLEOTIDE SEQUENCE [LARGE SCALE GENOMIC DNA]</scope>
</reference>
<comment type="similarity">
    <text evidence="1 2">Belongs to the dTDP-4-dehydrorhamnose reductase family.</text>
</comment>
<dbReference type="InterPro" id="IPR036291">
    <property type="entry name" value="NAD(P)-bd_dom_sf"/>
</dbReference>
<dbReference type="PANTHER" id="PTHR10491">
    <property type="entry name" value="DTDP-4-DEHYDRORHAMNOSE REDUCTASE"/>
    <property type="match status" value="1"/>
</dbReference>
<evidence type="ECO:0000256" key="1">
    <source>
        <dbReference type="ARBA" id="ARBA00010944"/>
    </source>
</evidence>
<name>A0A1F8GM67_9BACT</name>
<sequence length="292" mass="33012">MKYKRPKIYVLGASGFLGSRFVDYMKGKEFEIITEKLDITDLSNLRKSFKKIKPDVVINFAGVRAHPNIDWCEDHKIETVQVNVTGAANAMLASLEIGSYPIQISSGCIYSGGIESEFTEDDQPNFYGSFYSRMRIVMQDLLKELPVLQVRIRMPISSFFHPRNTITKLISYKKVISIPNSVTLIEDLYPALERLIDIKPTGILNLTNEGYISHEQILKAYKRIIDPGHKYQLISLNELDGPGGILKAKRSNCVLSAKKAKGLGVGMPRLTDERIEEIMRKYKINIAHKASL</sequence>
<accession>A0A1F8GM67</accession>
<dbReference type="Gene3D" id="3.40.50.720">
    <property type="entry name" value="NAD(P)-binding Rossmann-like Domain"/>
    <property type="match status" value="1"/>
</dbReference>
<keyword evidence="2" id="KW-0521">NADP</keyword>
<organism evidence="4 5">
    <name type="scientific">Candidatus Yanofskybacteria bacterium RIFCSPLOWO2_01_FULL_44_22</name>
    <dbReference type="NCBI Taxonomy" id="1802697"/>
    <lineage>
        <taxon>Bacteria</taxon>
        <taxon>Candidatus Yanofskyibacteriota</taxon>
    </lineage>
</organism>
<dbReference type="GO" id="GO:0008831">
    <property type="term" value="F:dTDP-4-dehydrorhamnose reductase activity"/>
    <property type="evidence" value="ECO:0007669"/>
    <property type="project" value="UniProtKB-EC"/>
</dbReference>
<dbReference type="GO" id="GO:0006556">
    <property type="term" value="P:S-adenosylmethionine biosynthetic process"/>
    <property type="evidence" value="ECO:0007669"/>
    <property type="project" value="TreeGrafter"/>
</dbReference>
<dbReference type="SUPFAM" id="SSF51735">
    <property type="entry name" value="NAD(P)-binding Rossmann-fold domains"/>
    <property type="match status" value="1"/>
</dbReference>
<proteinExistence type="inferred from homology"/>
<dbReference type="PANTHER" id="PTHR10491:SF4">
    <property type="entry name" value="METHIONINE ADENOSYLTRANSFERASE 2 SUBUNIT BETA"/>
    <property type="match status" value="1"/>
</dbReference>
<dbReference type="EC" id="1.1.1.133" evidence="2"/>
<dbReference type="EMBL" id="MGKL01000004">
    <property type="protein sequence ID" value="OGN26504.1"/>
    <property type="molecule type" value="Genomic_DNA"/>
</dbReference>
<protein>
    <recommendedName>
        <fullName evidence="2">dTDP-4-dehydrorhamnose reductase</fullName>
        <ecNumber evidence="2">1.1.1.133</ecNumber>
    </recommendedName>
</protein>
<evidence type="ECO:0000259" key="3">
    <source>
        <dbReference type="Pfam" id="PF04321"/>
    </source>
</evidence>
<feature type="domain" description="RmlD-like substrate binding" evidence="3">
    <location>
        <begin position="7"/>
        <end position="127"/>
    </location>
</feature>
<dbReference type="GO" id="GO:0048270">
    <property type="term" value="F:methionine adenosyltransferase regulator activity"/>
    <property type="evidence" value="ECO:0007669"/>
    <property type="project" value="TreeGrafter"/>
</dbReference>
<comment type="pathway">
    <text evidence="2">Carbohydrate biosynthesis; dTDP-L-rhamnose biosynthesis.</text>
</comment>
<dbReference type="InterPro" id="IPR029903">
    <property type="entry name" value="RmlD-like-bd"/>
</dbReference>
<comment type="function">
    <text evidence="2">Catalyzes the reduction of dTDP-6-deoxy-L-lyxo-4-hexulose to yield dTDP-L-rhamnose.</text>
</comment>
<evidence type="ECO:0000313" key="5">
    <source>
        <dbReference type="Proteomes" id="UP000178256"/>
    </source>
</evidence>
<evidence type="ECO:0000313" key="4">
    <source>
        <dbReference type="EMBL" id="OGN26504.1"/>
    </source>
</evidence>
<dbReference type="AlphaFoldDB" id="A0A1F8GM67"/>
<evidence type="ECO:0000256" key="2">
    <source>
        <dbReference type="RuleBase" id="RU364082"/>
    </source>
</evidence>
<dbReference type="GO" id="GO:0048269">
    <property type="term" value="C:methionine adenosyltransferase complex"/>
    <property type="evidence" value="ECO:0007669"/>
    <property type="project" value="TreeGrafter"/>
</dbReference>
<gene>
    <name evidence="4" type="ORF">A2925_03100</name>
</gene>
<keyword evidence="2" id="KW-0560">Oxidoreductase</keyword>
<comment type="caution">
    <text evidence="4">The sequence shown here is derived from an EMBL/GenBank/DDBJ whole genome shotgun (WGS) entry which is preliminary data.</text>
</comment>
<dbReference type="Pfam" id="PF04321">
    <property type="entry name" value="RmlD_sub_bind"/>
    <property type="match status" value="1"/>
</dbReference>
<dbReference type="STRING" id="1802697.A2925_03100"/>
<dbReference type="InterPro" id="IPR005913">
    <property type="entry name" value="dTDP_dehydrorham_reduct"/>
</dbReference>